<accession>B9TNZ5</accession>
<protein>
    <submittedName>
        <fullName evidence="1">Uncharacterized protein</fullName>
    </submittedName>
</protein>
<sequence>MDRPPKAHRFDVYSPKLGRQVTLFGRDALNLWTTLEGSPQVLSFCERPMKIPGAFRHRCFDFWARRADGEELLVLLRESERKEAKPNFKHEILAKLDGTTLDGALIRCLDPEHMADHAIALANWGRIIRDLSAFERFVPQSLCKDLVAAIGQPKSIRQLQEAFAPCDSTTIRIGIYLLLHRGQATCRQIATHVLGPEHVIEVA</sequence>
<name>B9TNZ5_RICCO</name>
<dbReference type="InParanoid" id="B9TNZ5"/>
<organism evidence="1 2">
    <name type="scientific">Ricinus communis</name>
    <name type="common">Castor bean</name>
    <dbReference type="NCBI Taxonomy" id="3988"/>
    <lineage>
        <taxon>Eukaryota</taxon>
        <taxon>Viridiplantae</taxon>
        <taxon>Streptophyta</taxon>
        <taxon>Embryophyta</taxon>
        <taxon>Tracheophyta</taxon>
        <taxon>Spermatophyta</taxon>
        <taxon>Magnoliopsida</taxon>
        <taxon>eudicotyledons</taxon>
        <taxon>Gunneridae</taxon>
        <taxon>Pentapetalae</taxon>
        <taxon>rosids</taxon>
        <taxon>fabids</taxon>
        <taxon>Malpighiales</taxon>
        <taxon>Euphorbiaceae</taxon>
        <taxon>Acalyphoideae</taxon>
        <taxon>Acalypheae</taxon>
        <taxon>Ricinus</taxon>
    </lineage>
</organism>
<dbReference type="Proteomes" id="UP000008311">
    <property type="component" value="Unassembled WGS sequence"/>
</dbReference>
<proteinExistence type="predicted"/>
<keyword evidence="2" id="KW-1185">Reference proteome</keyword>
<evidence type="ECO:0000313" key="2">
    <source>
        <dbReference type="Proteomes" id="UP000008311"/>
    </source>
</evidence>
<reference evidence="2" key="1">
    <citation type="journal article" date="2010" name="Nat. Biotechnol.">
        <title>Draft genome sequence of the oilseed species Ricinus communis.</title>
        <authorList>
            <person name="Chan A.P."/>
            <person name="Crabtree J."/>
            <person name="Zhao Q."/>
            <person name="Lorenzi H."/>
            <person name="Orvis J."/>
            <person name="Puiu D."/>
            <person name="Melake-Berhan A."/>
            <person name="Jones K.M."/>
            <person name="Redman J."/>
            <person name="Chen G."/>
            <person name="Cahoon E.B."/>
            <person name="Gedil M."/>
            <person name="Stanke M."/>
            <person name="Haas B.J."/>
            <person name="Wortman J.R."/>
            <person name="Fraser-Liggett C.M."/>
            <person name="Ravel J."/>
            <person name="Rabinowicz P.D."/>
        </authorList>
    </citation>
    <scope>NUCLEOTIDE SEQUENCE [LARGE SCALE GENOMIC DNA]</scope>
    <source>
        <strain evidence="2">cv. Hale</strain>
    </source>
</reference>
<dbReference type="AlphaFoldDB" id="B9TNZ5"/>
<dbReference type="EMBL" id="EQ994021">
    <property type="protein sequence ID" value="EEF22420.1"/>
    <property type="molecule type" value="Genomic_DNA"/>
</dbReference>
<evidence type="ECO:0000313" key="1">
    <source>
        <dbReference type="EMBL" id="EEF22420.1"/>
    </source>
</evidence>
<gene>
    <name evidence="1" type="ORF">RCOM_2097870</name>
</gene>